<proteinExistence type="predicted"/>
<dbReference type="PANTHER" id="PTHR35910">
    <property type="entry name" value="2EXR DOMAIN-CONTAINING PROTEIN"/>
    <property type="match status" value="1"/>
</dbReference>
<dbReference type="GeneID" id="80894603"/>
<dbReference type="InterPro" id="IPR045518">
    <property type="entry name" value="2EXR"/>
</dbReference>
<feature type="domain" description="2EXR" evidence="1">
    <location>
        <begin position="4"/>
        <end position="104"/>
    </location>
</feature>
<evidence type="ECO:0000259" key="1">
    <source>
        <dbReference type="Pfam" id="PF20150"/>
    </source>
</evidence>
<dbReference type="AlphaFoldDB" id="A0A9W8QSA4"/>
<dbReference type="Proteomes" id="UP001144673">
    <property type="component" value="Chromosome 1"/>
</dbReference>
<sequence>MFAFHLFSRLPTEVRILIWVYSVEPRNVGVRAIQASKGPRDSERNWRLPNEALGPDPYLPVPVPAVMQTCRQSRGQGLYEKVMYAHTAPAEHRYASINFEMDIIDLGTALLDTVRNIAPRIRRLKFERSNGSEYWYHWESQNLTWLGNVELYQAGKRTIGHAEDTDLSFAFL</sequence>
<dbReference type="Pfam" id="PF20150">
    <property type="entry name" value="2EXR"/>
    <property type="match status" value="1"/>
</dbReference>
<keyword evidence="3" id="KW-1185">Reference proteome</keyword>
<evidence type="ECO:0000313" key="3">
    <source>
        <dbReference type="Proteomes" id="UP001144673"/>
    </source>
</evidence>
<reference evidence="2" key="1">
    <citation type="journal article" date="2023" name="Access Microbiol">
        <title>De-novo genome assembly for Akanthomyces muscarius, a biocontrol agent of insect agricultural pests.</title>
        <authorList>
            <person name="Erdos Z."/>
            <person name="Studholme D.J."/>
            <person name="Raymond B."/>
            <person name="Sharma M."/>
        </authorList>
    </citation>
    <scope>NUCLEOTIDE SEQUENCE</scope>
    <source>
        <strain evidence="2">Ve6</strain>
    </source>
</reference>
<evidence type="ECO:0000313" key="2">
    <source>
        <dbReference type="EMBL" id="KAJ4165831.1"/>
    </source>
</evidence>
<dbReference type="EMBL" id="JAJHUN010000001">
    <property type="protein sequence ID" value="KAJ4165831.1"/>
    <property type="molecule type" value="Genomic_DNA"/>
</dbReference>
<name>A0A9W8QSA4_AKAMU</name>
<organism evidence="2 3">
    <name type="scientific">Akanthomyces muscarius</name>
    <name type="common">Entomopathogenic fungus</name>
    <name type="synonym">Lecanicillium muscarium</name>
    <dbReference type="NCBI Taxonomy" id="2231603"/>
    <lineage>
        <taxon>Eukaryota</taxon>
        <taxon>Fungi</taxon>
        <taxon>Dikarya</taxon>
        <taxon>Ascomycota</taxon>
        <taxon>Pezizomycotina</taxon>
        <taxon>Sordariomycetes</taxon>
        <taxon>Hypocreomycetidae</taxon>
        <taxon>Hypocreales</taxon>
        <taxon>Cordycipitaceae</taxon>
        <taxon>Akanthomyces</taxon>
    </lineage>
</organism>
<dbReference type="RefSeq" id="XP_056060746.1">
    <property type="nucleotide sequence ID" value="XM_056192535.1"/>
</dbReference>
<accession>A0A9W8QSA4</accession>
<protein>
    <recommendedName>
        <fullName evidence="1">2EXR domain-containing protein</fullName>
    </recommendedName>
</protein>
<comment type="caution">
    <text evidence="2">The sequence shown here is derived from an EMBL/GenBank/DDBJ whole genome shotgun (WGS) entry which is preliminary data.</text>
</comment>
<dbReference type="KEGG" id="amus:LMH87_007444"/>
<dbReference type="PANTHER" id="PTHR35910:SF1">
    <property type="entry name" value="2EXR DOMAIN-CONTAINING PROTEIN"/>
    <property type="match status" value="1"/>
</dbReference>
<gene>
    <name evidence="2" type="ORF">LMH87_007444</name>
</gene>